<evidence type="ECO:0000256" key="11">
    <source>
        <dbReference type="SAM" id="MobiDB-lite"/>
    </source>
</evidence>
<dbReference type="NCBIfam" id="TIGR02517">
    <property type="entry name" value="type_II_gspD"/>
    <property type="match status" value="1"/>
</dbReference>
<feature type="domain" description="NolW-like" evidence="14">
    <location>
        <begin position="282"/>
        <end position="351"/>
    </location>
</feature>
<evidence type="ECO:0000256" key="7">
    <source>
        <dbReference type="ARBA" id="ARBA00022927"/>
    </source>
</evidence>
<evidence type="ECO:0000256" key="5">
    <source>
        <dbReference type="ARBA" id="ARBA00022692"/>
    </source>
</evidence>
<keyword evidence="7" id="KW-0653">Protein transport</keyword>
<dbReference type="GO" id="GO:0009279">
    <property type="term" value="C:cell outer membrane"/>
    <property type="evidence" value="ECO:0007669"/>
    <property type="project" value="UniProtKB-SubCell"/>
</dbReference>
<keyword evidence="9" id="KW-0998">Cell outer membrane</keyword>
<dbReference type="InterPro" id="IPR013356">
    <property type="entry name" value="T2SS_GspD"/>
</dbReference>
<comment type="subcellular location">
    <subcellularLocation>
        <location evidence="1 10">Cell outer membrane</location>
    </subcellularLocation>
</comment>
<dbReference type="Pfam" id="PF00263">
    <property type="entry name" value="Secretin"/>
    <property type="match status" value="1"/>
</dbReference>
<dbReference type="InterPro" id="IPR001775">
    <property type="entry name" value="GspD/PilQ"/>
</dbReference>
<protein>
    <submittedName>
        <fullName evidence="16">Type II secretion system protein D</fullName>
    </submittedName>
</protein>
<keyword evidence="8" id="KW-0472">Membrane</keyword>
<evidence type="ECO:0000256" key="2">
    <source>
        <dbReference type="ARBA" id="ARBA00006980"/>
    </source>
</evidence>
<keyword evidence="6 12" id="KW-0732">Signal</keyword>
<feature type="signal peptide" evidence="12">
    <location>
        <begin position="1"/>
        <end position="25"/>
    </location>
</feature>
<keyword evidence="3 10" id="KW-0813">Transport</keyword>
<feature type="domain" description="NolW-like" evidence="14">
    <location>
        <begin position="216"/>
        <end position="275"/>
    </location>
</feature>
<feature type="domain" description="Type II/III secretion system secretin-like" evidence="13">
    <location>
        <begin position="580"/>
        <end position="745"/>
    </location>
</feature>
<dbReference type="InterPro" id="IPR049371">
    <property type="entry name" value="GspD-like_N0"/>
</dbReference>
<dbReference type="EMBL" id="BMYD01000004">
    <property type="protein sequence ID" value="GHA85328.1"/>
    <property type="molecule type" value="Genomic_DNA"/>
</dbReference>
<keyword evidence="17" id="KW-1185">Reference proteome</keyword>
<comment type="caution">
    <text evidence="16">The sequence shown here is derived from an EMBL/GenBank/DDBJ whole genome shotgun (WGS) entry which is preliminary data.</text>
</comment>
<evidence type="ECO:0000256" key="12">
    <source>
        <dbReference type="SAM" id="SignalP"/>
    </source>
</evidence>
<proteinExistence type="inferred from homology"/>
<evidence type="ECO:0000256" key="1">
    <source>
        <dbReference type="ARBA" id="ARBA00004442"/>
    </source>
</evidence>
<keyword evidence="5" id="KW-0812">Transmembrane</keyword>
<dbReference type="InterPro" id="IPR005644">
    <property type="entry name" value="NolW-like"/>
</dbReference>
<feature type="region of interest" description="Disordered" evidence="11">
    <location>
        <begin position="408"/>
        <end position="442"/>
    </location>
</feature>
<dbReference type="Pfam" id="PF03958">
    <property type="entry name" value="Secretin_N"/>
    <property type="match status" value="3"/>
</dbReference>
<gene>
    <name evidence="16" type="primary">xpsD</name>
    <name evidence="16" type="ORF">GCM10007067_24120</name>
</gene>
<evidence type="ECO:0000256" key="4">
    <source>
        <dbReference type="ARBA" id="ARBA00022452"/>
    </source>
</evidence>
<evidence type="ECO:0000259" key="15">
    <source>
        <dbReference type="Pfam" id="PF21305"/>
    </source>
</evidence>
<reference evidence="16" key="2">
    <citation type="submission" date="2020-09" db="EMBL/GenBank/DDBJ databases">
        <authorList>
            <person name="Sun Q."/>
            <person name="Kim S."/>
        </authorList>
    </citation>
    <scope>NUCLEOTIDE SEQUENCE</scope>
    <source>
        <strain evidence="16">KCTC 23077</strain>
    </source>
</reference>
<dbReference type="PRINTS" id="PR00811">
    <property type="entry name" value="BCTERIALGSPD"/>
</dbReference>
<evidence type="ECO:0000313" key="16">
    <source>
        <dbReference type="EMBL" id="GHA85328.1"/>
    </source>
</evidence>
<evidence type="ECO:0000313" key="17">
    <source>
        <dbReference type="Proteomes" id="UP000646426"/>
    </source>
</evidence>
<dbReference type="PANTHER" id="PTHR30332:SF25">
    <property type="entry name" value="SECRETIN XPSD"/>
    <property type="match status" value="1"/>
</dbReference>
<feature type="domain" description="GspD-like N0" evidence="15">
    <location>
        <begin position="121"/>
        <end position="183"/>
    </location>
</feature>
<dbReference type="PANTHER" id="PTHR30332">
    <property type="entry name" value="PROBABLE GENERAL SECRETION PATHWAY PROTEIN D"/>
    <property type="match status" value="1"/>
</dbReference>
<feature type="domain" description="NolW-like" evidence="14">
    <location>
        <begin position="357"/>
        <end position="493"/>
    </location>
</feature>
<organism evidence="16 17">
    <name type="scientific">Cognatilysobacter bugurensis</name>
    <dbReference type="NCBI Taxonomy" id="543356"/>
    <lineage>
        <taxon>Bacteria</taxon>
        <taxon>Pseudomonadati</taxon>
        <taxon>Pseudomonadota</taxon>
        <taxon>Gammaproteobacteria</taxon>
        <taxon>Lysobacterales</taxon>
        <taxon>Lysobacteraceae</taxon>
        <taxon>Cognatilysobacter</taxon>
    </lineage>
</organism>
<evidence type="ECO:0000256" key="8">
    <source>
        <dbReference type="ARBA" id="ARBA00023136"/>
    </source>
</evidence>
<evidence type="ECO:0000256" key="6">
    <source>
        <dbReference type="ARBA" id="ARBA00022729"/>
    </source>
</evidence>
<dbReference type="InterPro" id="IPR038591">
    <property type="entry name" value="NolW-like_sf"/>
</dbReference>
<evidence type="ECO:0000256" key="10">
    <source>
        <dbReference type="RuleBase" id="RU004004"/>
    </source>
</evidence>
<dbReference type="Proteomes" id="UP000646426">
    <property type="component" value="Unassembled WGS sequence"/>
</dbReference>
<dbReference type="Pfam" id="PF21305">
    <property type="entry name" value="type_II_gspD_N0"/>
    <property type="match status" value="1"/>
</dbReference>
<dbReference type="AlphaFoldDB" id="A0A918WAG6"/>
<dbReference type="Gene3D" id="3.30.1370.120">
    <property type="match status" value="3"/>
</dbReference>
<evidence type="ECO:0000259" key="14">
    <source>
        <dbReference type="Pfam" id="PF03958"/>
    </source>
</evidence>
<dbReference type="InterPro" id="IPR004846">
    <property type="entry name" value="T2SS/T3SS_dom"/>
</dbReference>
<reference evidence="16" key="1">
    <citation type="journal article" date="2014" name="Int. J. Syst. Evol. Microbiol.">
        <title>Complete genome sequence of Corynebacterium casei LMG S-19264T (=DSM 44701T), isolated from a smear-ripened cheese.</title>
        <authorList>
            <consortium name="US DOE Joint Genome Institute (JGI-PGF)"/>
            <person name="Walter F."/>
            <person name="Albersmeier A."/>
            <person name="Kalinowski J."/>
            <person name="Ruckert C."/>
        </authorList>
    </citation>
    <scope>NUCLEOTIDE SEQUENCE</scope>
    <source>
        <strain evidence="16">KCTC 23077</strain>
    </source>
</reference>
<name>A0A918WAG6_9GAMM</name>
<dbReference type="PROSITE" id="PS51257">
    <property type="entry name" value="PROKAR_LIPOPROTEIN"/>
    <property type="match status" value="1"/>
</dbReference>
<dbReference type="InterPro" id="IPR050810">
    <property type="entry name" value="Bact_Secretion_Sys_Channel"/>
</dbReference>
<dbReference type="GO" id="GO:0015628">
    <property type="term" value="P:protein secretion by the type II secretion system"/>
    <property type="evidence" value="ECO:0007669"/>
    <property type="project" value="InterPro"/>
</dbReference>
<comment type="similarity">
    <text evidence="2">Belongs to the bacterial secretin family. GSP D subfamily.</text>
</comment>
<accession>A0A918WAG6</accession>
<sequence>MKPLPTPRTVLRHAVLAATIGSLLASCTTAPVPEMRRDGDLIGSRVTGINTGANAQVAADGAPAASINPALAPAVAAAPLPEEDEGPKAQIRRGTGQVINRAAATAPRPMGGGSSGAATFNFEGESLHAVVKAILGDMLGQNYVIAPSVQGTVTLATPKPVSSGDALRLLEMVLAWNNARLIYGEGRYSIVPADQALAGNAAPRTGPALGARGFEVRTVPLKYVSATEMKKILEPYARPNAIVNVDNGRNIISVAGSQSELENYLRTIEIFDVDWLSGMSVGVFPLTSGRATRVVADLERVFGEQSKSPVAGMFRFMPLEGANAIMVITSQADYLDDIQQWLERIDSAGGQKQLYSYELKYIKARDLADQLSEVFGGGQYNAGGDAGGPPSLMPGLDAVELQDREGGATATLGDRGGANEGFSDSAAPMGTGGNTGALQLGNADNRNGSVTLEVDGDRVGVSAVAETNTLLVRASPSAWKSIRDVIQRLDTMPLQVHIEAQVVEVQLSGALQYGVNWFFENAVSDPIAEGGAGLPSAEGRDFWGDLRGSLRAVASADGTIGPAQLAWTFLGRDAAAVITALDQVTDLQVLQTPSVFVRNNAEATLNVGSRIPIESVTVDPGTGTGGVAYSQVQYLDTGIILKVRPRITREGMVFLDIVQEVSSPGARQPGERNVRIDTRKVKTETAVPDGNTVMLAGLISDGVTRGSSGLPGLSRIPVIGGLFGRQTSRTERNEVIVLLTPKVVRNPLEARELTDEYGRRFRALEPLYRGTAP</sequence>
<keyword evidence="4" id="KW-1134">Transmembrane beta strand</keyword>
<evidence type="ECO:0000256" key="3">
    <source>
        <dbReference type="ARBA" id="ARBA00022448"/>
    </source>
</evidence>
<feature type="chain" id="PRO_5037861943" evidence="12">
    <location>
        <begin position="26"/>
        <end position="773"/>
    </location>
</feature>
<evidence type="ECO:0000256" key="9">
    <source>
        <dbReference type="ARBA" id="ARBA00023237"/>
    </source>
</evidence>
<dbReference type="GO" id="GO:0015627">
    <property type="term" value="C:type II protein secretion system complex"/>
    <property type="evidence" value="ECO:0007669"/>
    <property type="project" value="InterPro"/>
</dbReference>
<evidence type="ECO:0000259" key="13">
    <source>
        <dbReference type="Pfam" id="PF00263"/>
    </source>
</evidence>